<evidence type="ECO:0000313" key="1">
    <source>
        <dbReference type="EMBL" id="GHI52142.1"/>
    </source>
</evidence>
<accession>A0ABQ3R8J9</accession>
<reference evidence="2" key="1">
    <citation type="submission" date="2023-07" db="EMBL/GenBank/DDBJ databases">
        <title>Whole genome shotgun sequence of Streptomyces achromogenes subsp. rubradiris NBRC 14000.</title>
        <authorList>
            <person name="Komaki H."/>
            <person name="Tamura T."/>
        </authorList>
    </citation>
    <scope>NUCLEOTIDE SEQUENCE [LARGE SCALE GENOMIC DNA]</scope>
    <source>
        <strain evidence="2">NBRC 14000</strain>
    </source>
</reference>
<dbReference type="Proteomes" id="UP000646738">
    <property type="component" value="Unassembled WGS sequence"/>
</dbReference>
<proteinExistence type="predicted"/>
<comment type="caution">
    <text evidence="1">The sequence shown here is derived from an EMBL/GenBank/DDBJ whole genome shotgun (WGS) entry which is preliminary data.</text>
</comment>
<gene>
    <name evidence="1" type="ORF">Srubr_19880</name>
</gene>
<name>A0ABQ3R8J9_STRRR</name>
<keyword evidence="2" id="KW-1185">Reference proteome</keyword>
<protein>
    <submittedName>
        <fullName evidence="1">Uncharacterized protein</fullName>
    </submittedName>
</protein>
<evidence type="ECO:0000313" key="2">
    <source>
        <dbReference type="Proteomes" id="UP000646738"/>
    </source>
</evidence>
<organism evidence="1 2">
    <name type="scientific">Streptomyces rubradiris</name>
    <name type="common">Streptomyces achromogenes subsp. rubradiris</name>
    <dbReference type="NCBI Taxonomy" id="285531"/>
    <lineage>
        <taxon>Bacteria</taxon>
        <taxon>Bacillati</taxon>
        <taxon>Actinomycetota</taxon>
        <taxon>Actinomycetes</taxon>
        <taxon>Kitasatosporales</taxon>
        <taxon>Streptomycetaceae</taxon>
        <taxon>Streptomyces</taxon>
    </lineage>
</organism>
<dbReference type="EMBL" id="BNEA01000007">
    <property type="protein sequence ID" value="GHI52142.1"/>
    <property type="molecule type" value="Genomic_DNA"/>
</dbReference>
<sequence>MDSTCPVLAVADDAGERVAGLLAAGPQEPAVLNGGFVALPKQQRAELAYGACPIGIVHVRQQQYGCLRP</sequence>